<feature type="chain" id="PRO_5006039383" description="DUF1287 domain-containing protein" evidence="1">
    <location>
        <begin position="40"/>
        <end position="212"/>
    </location>
</feature>
<name>A0A0N9VBZ9_SPHMC</name>
<dbReference type="PIRSF" id="PIRSF011444">
    <property type="entry name" value="DUF1287"/>
    <property type="match status" value="1"/>
</dbReference>
<sequence>MGNAKLNQPSITVQPSRRAFIGAALALGMAAGWPGSATAATPAQRLVAAARKQVGVTLTYDPAYTVLAFPGGDVARVKGVCTDVLIRAYRDALGVDLQALVNADMRSAFSAYPKNWGLRRPDRNIDHRRVPNLATYFTRQRARLPVSSDPADWRPGDIFTAMTGGRFPHTGIVSDRTSAAGRPLIIHNIGRGAREEDALFDHPLTGHFRWKV</sequence>
<keyword evidence="1" id="KW-0732">Signal</keyword>
<protein>
    <recommendedName>
        <fullName evidence="4">DUF1287 domain-containing protein</fullName>
    </recommendedName>
</protein>
<reference evidence="2 3" key="1">
    <citation type="journal article" date="2015" name="Genome Announc.">
        <title>Complete Genome Sequence of Polypropylene Glycol- and Polyethylene Glycol-Degrading Sphingopyxis macrogoltabida Strain EY-1.</title>
        <authorList>
            <person name="Ohtsubo Y."/>
            <person name="Nagata Y."/>
            <person name="Numata M."/>
            <person name="Tsuchikane K."/>
            <person name="Hosoyama A."/>
            <person name="Yamazoe A."/>
            <person name="Tsuda M."/>
            <person name="Fujita N."/>
            <person name="Kawai F."/>
        </authorList>
    </citation>
    <scope>NUCLEOTIDE SEQUENCE [LARGE SCALE GENOMIC DNA]</scope>
    <source>
        <strain evidence="2 3">EY-1</strain>
    </source>
</reference>
<dbReference type="Proteomes" id="UP000058074">
    <property type="component" value="Chromosome"/>
</dbReference>
<dbReference type="PROSITE" id="PS51318">
    <property type="entry name" value="TAT"/>
    <property type="match status" value="1"/>
</dbReference>
<accession>A0A0N9VBZ9</accession>
<dbReference type="Pfam" id="PF06940">
    <property type="entry name" value="DUF1287"/>
    <property type="match status" value="1"/>
</dbReference>
<dbReference type="AlphaFoldDB" id="A0A0N9VBZ9"/>
<dbReference type="InterPro" id="IPR009706">
    <property type="entry name" value="DUF1287"/>
</dbReference>
<evidence type="ECO:0008006" key="4">
    <source>
        <dbReference type="Google" id="ProtNLM"/>
    </source>
</evidence>
<dbReference type="KEGG" id="smag:AN936_16385"/>
<dbReference type="InterPro" id="IPR006311">
    <property type="entry name" value="TAT_signal"/>
</dbReference>
<organism evidence="2 3">
    <name type="scientific">Sphingopyxis macrogoltabida</name>
    <name type="common">Sphingomonas macrogoltabidus</name>
    <dbReference type="NCBI Taxonomy" id="33050"/>
    <lineage>
        <taxon>Bacteria</taxon>
        <taxon>Pseudomonadati</taxon>
        <taxon>Pseudomonadota</taxon>
        <taxon>Alphaproteobacteria</taxon>
        <taxon>Sphingomonadales</taxon>
        <taxon>Sphingomonadaceae</taxon>
        <taxon>Sphingopyxis</taxon>
    </lineage>
</organism>
<evidence type="ECO:0000313" key="3">
    <source>
        <dbReference type="Proteomes" id="UP000058074"/>
    </source>
</evidence>
<dbReference type="PATRIC" id="fig|33050.5.peg.3397"/>
<evidence type="ECO:0000313" key="2">
    <source>
        <dbReference type="EMBL" id="ALH81876.1"/>
    </source>
</evidence>
<proteinExistence type="predicted"/>
<feature type="signal peptide" evidence="1">
    <location>
        <begin position="1"/>
        <end position="39"/>
    </location>
</feature>
<gene>
    <name evidence="2" type="ORF">AN936_16385</name>
</gene>
<dbReference type="EMBL" id="CP012700">
    <property type="protein sequence ID" value="ALH81876.1"/>
    <property type="molecule type" value="Genomic_DNA"/>
</dbReference>
<evidence type="ECO:0000256" key="1">
    <source>
        <dbReference type="SAM" id="SignalP"/>
    </source>
</evidence>